<protein>
    <submittedName>
        <fullName evidence="3">Coenzyme F420-dependent glucose-6-phosphate dehydrogenase</fullName>
        <ecNumber evidence="3">1.1.99.-</ecNumber>
    </submittedName>
</protein>
<dbReference type="GeneID" id="5143636"/>
<evidence type="ECO:0000256" key="1">
    <source>
        <dbReference type="ARBA" id="ARBA00023002"/>
    </source>
</evidence>
<dbReference type="EC" id="1.1.99.-" evidence="3"/>
<dbReference type="PANTHER" id="PTHR43244:SF1">
    <property type="entry name" value="5,10-METHYLENETETRAHYDROMETHANOPTERIN REDUCTASE"/>
    <property type="match status" value="1"/>
</dbReference>
<dbReference type="eggNOG" id="arCOG02410">
    <property type="taxonomic scope" value="Archaea"/>
</dbReference>
<gene>
    <name evidence="3" type="primary">fgd-1</name>
    <name evidence="3" type="ORF">RCIX1283</name>
</gene>
<dbReference type="NCBIfam" id="TIGR03557">
    <property type="entry name" value="F420_G6P_family"/>
    <property type="match status" value="1"/>
</dbReference>
<dbReference type="CDD" id="cd01097">
    <property type="entry name" value="Tetrahydromethanopterin_reductase"/>
    <property type="match status" value="1"/>
</dbReference>
<dbReference type="OrthoDB" id="7684at2157"/>
<proteinExistence type="predicted"/>
<dbReference type="InterPro" id="IPR036661">
    <property type="entry name" value="Luciferase-like_sf"/>
</dbReference>
<dbReference type="Gene3D" id="3.20.20.30">
    <property type="entry name" value="Luciferase-like domain"/>
    <property type="match status" value="1"/>
</dbReference>
<keyword evidence="1 3" id="KW-0560">Oxidoreductase</keyword>
<accession>Q0W4W5</accession>
<dbReference type="SUPFAM" id="SSF51679">
    <property type="entry name" value="Bacterial luciferase-like"/>
    <property type="match status" value="1"/>
</dbReference>
<sequence length="338" mass="38013">MVMLGWKAGPEQYDPVELLSQAVAAEKAGFESINMSDHFHPWDESGQACYTWSWLGAAAARLNGIEIGTGVTCPILRYNPSIIAQAAATVERLNKGRVYLGVGTGEALNEYPVTGLWPDYRMRQDMLRESIELTRALWTGDTVTFDGEYYTTKKAKLYTAPERHIPIYVSSIVPESAFFAGYYGDGLITGANPPEIMRQILKNFEEGARESGKDPAQLPKQVEFFVAWTDDEDAAIDIFRQYWAGTMVHAMYTQNLYTPTMSATNGAIAGRDTIRGHMCISTDPDEHARYAQRFIDAGFDRLCFHDVSLDQYEFINAYGREVLPRIRERNRQRAEAVA</sequence>
<dbReference type="InterPro" id="IPR011251">
    <property type="entry name" value="Luciferase-like_dom"/>
</dbReference>
<dbReference type="KEGG" id="rci:RCIX1283"/>
<reference evidence="3 4" key="1">
    <citation type="journal article" date="2006" name="Science">
        <title>Genome of rice cluster I archaea -- the key methane producers in the rice rhizosphere.</title>
        <authorList>
            <person name="Erkel C."/>
            <person name="Kube M."/>
            <person name="Reinhardt R."/>
            <person name="Liesack W."/>
        </authorList>
    </citation>
    <scope>NUCLEOTIDE SEQUENCE [LARGE SCALE GENOMIC DNA]</scope>
    <source>
        <strain evidence="4">DSM 22066 / NBRC 105507 / MRE50</strain>
    </source>
</reference>
<dbReference type="RefSeq" id="WP_012035967.1">
    <property type="nucleotide sequence ID" value="NC_009464.1"/>
</dbReference>
<keyword evidence="4" id="KW-1185">Reference proteome</keyword>
<dbReference type="InterPro" id="IPR050564">
    <property type="entry name" value="F420-G6PD/mer"/>
</dbReference>
<dbReference type="GO" id="GO:0016705">
    <property type="term" value="F:oxidoreductase activity, acting on paired donors, with incorporation or reduction of molecular oxygen"/>
    <property type="evidence" value="ECO:0007669"/>
    <property type="project" value="InterPro"/>
</dbReference>
<evidence type="ECO:0000313" key="3">
    <source>
        <dbReference type="EMBL" id="CAJ36578.1"/>
    </source>
</evidence>
<dbReference type="PANTHER" id="PTHR43244">
    <property type="match status" value="1"/>
</dbReference>
<dbReference type="Pfam" id="PF00296">
    <property type="entry name" value="Bac_luciferase"/>
    <property type="match status" value="1"/>
</dbReference>
<evidence type="ECO:0000313" key="4">
    <source>
        <dbReference type="Proteomes" id="UP000000663"/>
    </source>
</evidence>
<name>Q0W4W5_METAR</name>
<dbReference type="PATRIC" id="fig|351160.9.peg.1679"/>
<dbReference type="Proteomes" id="UP000000663">
    <property type="component" value="Chromosome"/>
</dbReference>
<organism evidence="3 4">
    <name type="scientific">Methanocella arvoryzae (strain DSM 22066 / NBRC 105507 / MRE50)</name>
    <dbReference type="NCBI Taxonomy" id="351160"/>
    <lineage>
        <taxon>Archaea</taxon>
        <taxon>Methanobacteriati</taxon>
        <taxon>Methanobacteriota</taxon>
        <taxon>Stenosarchaea group</taxon>
        <taxon>Methanomicrobia</taxon>
        <taxon>Methanocellales</taxon>
        <taxon>Methanocellaceae</taxon>
        <taxon>Methanocella</taxon>
    </lineage>
</organism>
<dbReference type="InterPro" id="IPR019945">
    <property type="entry name" value="F420_G6P_DH-rel"/>
</dbReference>
<evidence type="ECO:0000259" key="2">
    <source>
        <dbReference type="Pfam" id="PF00296"/>
    </source>
</evidence>
<dbReference type="AlphaFoldDB" id="Q0W4W5"/>
<feature type="domain" description="Luciferase-like" evidence="2">
    <location>
        <begin position="14"/>
        <end position="289"/>
    </location>
</feature>
<dbReference type="EMBL" id="AM114193">
    <property type="protein sequence ID" value="CAJ36578.1"/>
    <property type="molecule type" value="Genomic_DNA"/>
</dbReference>
<dbReference type="STRING" id="351160.RCIX1283"/>